<comment type="subcellular location">
    <subcellularLocation>
        <location evidence="1">Cell membrane</location>
        <topology evidence="1">Multi-pass membrane protein</topology>
    </subcellularLocation>
</comment>
<evidence type="ECO:0000256" key="3">
    <source>
        <dbReference type="ARBA" id="ARBA00022676"/>
    </source>
</evidence>
<evidence type="ECO:0000313" key="9">
    <source>
        <dbReference type="EMBL" id="MFN2975387.1"/>
    </source>
</evidence>
<keyword evidence="10" id="KW-1185">Reference proteome</keyword>
<keyword evidence="2" id="KW-1003">Cell membrane</keyword>
<evidence type="ECO:0000313" key="10">
    <source>
        <dbReference type="Proteomes" id="UP001634747"/>
    </source>
</evidence>
<evidence type="ECO:0000256" key="8">
    <source>
        <dbReference type="SAM" id="Phobius"/>
    </source>
</evidence>
<keyword evidence="5 8" id="KW-0812">Transmembrane</keyword>
<reference evidence="9 10" key="1">
    <citation type="submission" date="2024-12" db="EMBL/GenBank/DDBJ databases">
        <authorList>
            <person name="Lee Y."/>
        </authorList>
    </citation>
    <scope>NUCLEOTIDE SEQUENCE [LARGE SCALE GENOMIC DNA]</scope>
    <source>
        <strain evidence="9 10">03SUJ4</strain>
    </source>
</reference>
<feature type="transmembrane region" description="Helical" evidence="8">
    <location>
        <begin position="366"/>
        <end position="382"/>
    </location>
</feature>
<feature type="transmembrane region" description="Helical" evidence="8">
    <location>
        <begin position="394"/>
        <end position="414"/>
    </location>
</feature>
<evidence type="ECO:0000256" key="1">
    <source>
        <dbReference type="ARBA" id="ARBA00004651"/>
    </source>
</evidence>
<dbReference type="EC" id="2.4.-.-" evidence="9"/>
<proteinExistence type="predicted"/>
<dbReference type="PANTHER" id="PTHR33908">
    <property type="entry name" value="MANNOSYLTRANSFERASE YKCB-RELATED"/>
    <property type="match status" value="1"/>
</dbReference>
<keyword evidence="6 8" id="KW-1133">Transmembrane helix</keyword>
<feature type="transmembrane region" description="Helical" evidence="8">
    <location>
        <begin position="109"/>
        <end position="127"/>
    </location>
</feature>
<keyword evidence="4 9" id="KW-0808">Transferase</keyword>
<organism evidence="9 10">
    <name type="scientific">Terriglobus aquaticus</name>
    <dbReference type="NCBI Taxonomy" id="940139"/>
    <lineage>
        <taxon>Bacteria</taxon>
        <taxon>Pseudomonadati</taxon>
        <taxon>Acidobacteriota</taxon>
        <taxon>Terriglobia</taxon>
        <taxon>Terriglobales</taxon>
        <taxon>Acidobacteriaceae</taxon>
        <taxon>Terriglobus</taxon>
    </lineage>
</organism>
<name>A0ABW9KHW5_9BACT</name>
<dbReference type="EMBL" id="JBJYXY010000001">
    <property type="protein sequence ID" value="MFN2975387.1"/>
    <property type="molecule type" value="Genomic_DNA"/>
</dbReference>
<keyword evidence="3 9" id="KW-0328">Glycosyltransferase</keyword>
<keyword evidence="7 8" id="KW-0472">Membrane</keyword>
<dbReference type="InterPro" id="IPR050297">
    <property type="entry name" value="LipidA_mod_glycosyltrf_83"/>
</dbReference>
<evidence type="ECO:0000256" key="4">
    <source>
        <dbReference type="ARBA" id="ARBA00022679"/>
    </source>
</evidence>
<feature type="transmembrane region" description="Helical" evidence="8">
    <location>
        <begin position="342"/>
        <end position="360"/>
    </location>
</feature>
<dbReference type="Proteomes" id="UP001634747">
    <property type="component" value="Unassembled WGS sequence"/>
</dbReference>
<sequence length="530" mass="58621">MNGRPSESSDGLFRLRSVSRRTLVLALLLFLAGTVLRLHRFPAVPVGLQQDEVSEAYEAKCLLETGSDRWGNRYPAYFLSWGSGQNVLQAYLTIPFVAADKLTPFTARIIPLLCGILTLPLIFVTAYLWYGELAGLAALAILAFCPWHIFISRIGIENTPLPFFLLLGTFTWTLALQNRSRVTVALCLVPFAAAAYTYGIAIVLLMALLPLLGIIAFREIRQRPRAWSAAFALFLLLTAPLGLFLVKNHVTKREMPFEKHLPFSVPLLTVTRFDQIQSEAAGPASRVRSNLHLVMKGLWTDIPTFQVPGRAPLPKIIMILSYLGAASIAVAAIRRRRFRDPFLAWTLACVPIILFIPLNTSRAVEFGVPIVMLAAAGLAFLASLRSEPLYRGSVLLVAGLLFAVPVVRFLPGYFSSKYASEVRPYTYPDLPAALHVLTEETRGGDLAYVSDGIALNYVQVLFYLDVDPRTFQAAHPTVENPDFANFRFARERIQGQGKPVAFLLTDKEAPLCDAPSELRKVGAFLVGRCL</sequence>
<protein>
    <submittedName>
        <fullName evidence="9">ArnT family glycosyltransferase</fullName>
        <ecNumber evidence="9">2.4.-.-</ecNumber>
    </submittedName>
</protein>
<accession>A0ABW9KHW5</accession>
<feature type="transmembrane region" description="Helical" evidence="8">
    <location>
        <begin position="229"/>
        <end position="246"/>
    </location>
</feature>
<feature type="transmembrane region" description="Helical" evidence="8">
    <location>
        <begin position="316"/>
        <end position="333"/>
    </location>
</feature>
<evidence type="ECO:0000256" key="7">
    <source>
        <dbReference type="ARBA" id="ARBA00023136"/>
    </source>
</evidence>
<evidence type="ECO:0000256" key="6">
    <source>
        <dbReference type="ARBA" id="ARBA00022989"/>
    </source>
</evidence>
<evidence type="ECO:0000256" key="5">
    <source>
        <dbReference type="ARBA" id="ARBA00022692"/>
    </source>
</evidence>
<dbReference type="PANTHER" id="PTHR33908:SF3">
    <property type="entry name" value="UNDECAPRENYL PHOSPHATE-ALPHA-4-AMINO-4-DEOXY-L-ARABINOSE ARABINOSYL TRANSFERASE"/>
    <property type="match status" value="1"/>
</dbReference>
<comment type="caution">
    <text evidence="9">The sequence shown here is derived from an EMBL/GenBank/DDBJ whole genome shotgun (WGS) entry which is preliminary data.</text>
</comment>
<feature type="transmembrane region" description="Helical" evidence="8">
    <location>
        <begin position="195"/>
        <end position="217"/>
    </location>
</feature>
<dbReference type="RefSeq" id="WP_263413085.1">
    <property type="nucleotide sequence ID" value="NZ_BAABBH010000001.1"/>
</dbReference>
<evidence type="ECO:0000256" key="2">
    <source>
        <dbReference type="ARBA" id="ARBA00022475"/>
    </source>
</evidence>
<feature type="transmembrane region" description="Helical" evidence="8">
    <location>
        <begin position="133"/>
        <end position="151"/>
    </location>
</feature>
<dbReference type="GO" id="GO:0016757">
    <property type="term" value="F:glycosyltransferase activity"/>
    <property type="evidence" value="ECO:0007669"/>
    <property type="project" value="UniProtKB-KW"/>
</dbReference>
<gene>
    <name evidence="9" type="ORF">ACK2TP_06400</name>
</gene>